<evidence type="ECO:0000256" key="4">
    <source>
        <dbReference type="ARBA" id="ARBA00023136"/>
    </source>
</evidence>
<dbReference type="EMBL" id="JBJKFK010000389">
    <property type="protein sequence ID" value="KAL3317399.1"/>
    <property type="molecule type" value="Genomic_DNA"/>
</dbReference>
<dbReference type="InterPro" id="IPR000210">
    <property type="entry name" value="BTB/POZ_dom"/>
</dbReference>
<keyword evidence="6" id="KW-0966">Cell projection</keyword>
<dbReference type="InterPro" id="IPR057093">
    <property type="entry name" value="H1_KCTD8_12_16"/>
</dbReference>
<evidence type="ECO:0000259" key="10">
    <source>
        <dbReference type="SMART" id="SM00225"/>
    </source>
</evidence>
<evidence type="ECO:0000256" key="6">
    <source>
        <dbReference type="ARBA" id="ARBA00023273"/>
    </source>
</evidence>
<accession>A0ABD2QCZ8</accession>
<feature type="domain" description="BTB" evidence="10">
    <location>
        <begin position="9"/>
        <end position="107"/>
    </location>
</feature>
<reference evidence="11 12" key="1">
    <citation type="submission" date="2024-11" db="EMBL/GenBank/DDBJ databases">
        <title>Adaptive evolution of stress response genes in parasites aligns with host niche diversity.</title>
        <authorList>
            <person name="Hahn C."/>
            <person name="Resl P."/>
        </authorList>
    </citation>
    <scope>NUCLEOTIDE SEQUENCE [LARGE SCALE GENOMIC DNA]</scope>
    <source>
        <strain evidence="11">EGGRZ-B1_66</strain>
        <tissue evidence="11">Body</tissue>
    </source>
</reference>
<dbReference type="SMART" id="SM00225">
    <property type="entry name" value="BTB"/>
    <property type="match status" value="1"/>
</dbReference>
<sequence>MDNVVRSNKIVALNVGGKLYETTEDTLTRHQNTFLSRLSQLDQKDASGRYFIDRDGKLFRYILDYCRYGVESVPKQLNEATRLRAEAEFYELPELVGFLDQMVNPDISLIQGPSCIIIGYRGSFASGKEGVGDLRFRKVGRILVHGQTSACRQIFGESLNESRDPDIGNQYSCRFFLNSISLEQAFDLLYRARYRLVTSCASGTNAGHVSNEAKFAMDVEELRWQHYTEFVFVNAPLY</sequence>
<proteinExistence type="predicted"/>
<organism evidence="11 12">
    <name type="scientific">Cichlidogyrus casuarinus</name>
    <dbReference type="NCBI Taxonomy" id="1844966"/>
    <lineage>
        <taxon>Eukaryota</taxon>
        <taxon>Metazoa</taxon>
        <taxon>Spiralia</taxon>
        <taxon>Lophotrochozoa</taxon>
        <taxon>Platyhelminthes</taxon>
        <taxon>Monogenea</taxon>
        <taxon>Monopisthocotylea</taxon>
        <taxon>Dactylogyridea</taxon>
        <taxon>Ancyrocephalidae</taxon>
        <taxon>Cichlidogyrus</taxon>
    </lineage>
</organism>
<evidence type="ECO:0000256" key="5">
    <source>
        <dbReference type="ARBA" id="ARBA00023257"/>
    </source>
</evidence>
<dbReference type="GO" id="GO:0042734">
    <property type="term" value="C:presynaptic membrane"/>
    <property type="evidence" value="ECO:0007669"/>
    <property type="project" value="UniProtKB-SubCell"/>
</dbReference>
<keyword evidence="3" id="KW-0770">Synapse</keyword>
<gene>
    <name evidence="11" type="ORF">Ciccas_003949</name>
</gene>
<dbReference type="AlphaFoldDB" id="A0ABD2QCZ8"/>
<dbReference type="InterPro" id="IPR003131">
    <property type="entry name" value="T1-type_BTB"/>
</dbReference>
<evidence type="ECO:0000313" key="12">
    <source>
        <dbReference type="Proteomes" id="UP001626550"/>
    </source>
</evidence>
<comment type="function">
    <text evidence="9">Auxiliary subunit of GABA-B receptors that determine the pharmacology and kinetics of the receptor response. Increases agonist potency and markedly alter the G-protein signaling of the receptors by accelerating onset and promoting desensitization.</text>
</comment>
<dbReference type="GO" id="GO:0045211">
    <property type="term" value="C:postsynaptic membrane"/>
    <property type="evidence" value="ECO:0007669"/>
    <property type="project" value="UniProtKB-SubCell"/>
</dbReference>
<dbReference type="InterPro" id="IPR011333">
    <property type="entry name" value="SKP1/BTB/POZ_sf"/>
</dbReference>
<keyword evidence="5" id="KW-0628">Postsynaptic cell membrane</keyword>
<dbReference type="Pfam" id="PF23110">
    <property type="entry name" value="H1_KCTD8_12_16"/>
    <property type="match status" value="1"/>
</dbReference>
<protein>
    <recommendedName>
        <fullName evidence="10">BTB domain-containing protein</fullName>
    </recommendedName>
</protein>
<comment type="subcellular location">
    <subcellularLocation>
        <location evidence="7">Postsynaptic cell membrane</location>
    </subcellularLocation>
    <subcellularLocation>
        <location evidence="8">Presynaptic cell membrane</location>
    </subcellularLocation>
</comment>
<name>A0ABD2QCZ8_9PLAT</name>
<evidence type="ECO:0000256" key="8">
    <source>
        <dbReference type="ARBA" id="ARBA00034111"/>
    </source>
</evidence>
<keyword evidence="4" id="KW-0472">Membrane</keyword>
<evidence type="ECO:0000313" key="11">
    <source>
        <dbReference type="EMBL" id="KAL3317399.1"/>
    </source>
</evidence>
<dbReference type="Pfam" id="PF02214">
    <property type="entry name" value="BTB_2"/>
    <property type="match status" value="1"/>
</dbReference>
<evidence type="ECO:0000256" key="2">
    <source>
        <dbReference type="ARBA" id="ARBA00022553"/>
    </source>
</evidence>
<keyword evidence="2" id="KW-0597">Phosphoprotein</keyword>
<evidence type="ECO:0000256" key="1">
    <source>
        <dbReference type="ARBA" id="ARBA00022475"/>
    </source>
</evidence>
<comment type="caution">
    <text evidence="11">The sequence shown here is derived from an EMBL/GenBank/DDBJ whole genome shotgun (WGS) entry which is preliminary data.</text>
</comment>
<dbReference type="Gene3D" id="3.30.710.10">
    <property type="entry name" value="Potassium Channel Kv1.1, Chain A"/>
    <property type="match status" value="1"/>
</dbReference>
<dbReference type="CDD" id="cd18316">
    <property type="entry name" value="BTB_POZ_KCTD-like"/>
    <property type="match status" value="1"/>
</dbReference>
<dbReference type="SUPFAM" id="SSF54695">
    <property type="entry name" value="POZ domain"/>
    <property type="match status" value="1"/>
</dbReference>
<dbReference type="Proteomes" id="UP001626550">
    <property type="component" value="Unassembled WGS sequence"/>
</dbReference>
<dbReference type="CDD" id="cd22204">
    <property type="entry name" value="H1_KCTD12-like"/>
    <property type="match status" value="1"/>
</dbReference>
<keyword evidence="12" id="KW-1185">Reference proteome</keyword>
<evidence type="ECO:0000256" key="7">
    <source>
        <dbReference type="ARBA" id="ARBA00034100"/>
    </source>
</evidence>
<evidence type="ECO:0000256" key="3">
    <source>
        <dbReference type="ARBA" id="ARBA00023018"/>
    </source>
</evidence>
<keyword evidence="1" id="KW-1003">Cell membrane</keyword>
<dbReference type="PANTHER" id="PTHR14499">
    <property type="entry name" value="POTASSIUM CHANNEL TETRAMERIZATION DOMAIN-CONTAINING"/>
    <property type="match status" value="1"/>
</dbReference>
<evidence type="ECO:0000256" key="9">
    <source>
        <dbReference type="ARBA" id="ARBA00057758"/>
    </source>
</evidence>
<dbReference type="PANTHER" id="PTHR14499:SF136">
    <property type="entry name" value="GH08630P"/>
    <property type="match status" value="1"/>
</dbReference>